<gene>
    <name evidence="2" type="ORF">GW590_07835</name>
</gene>
<dbReference type="Proteomes" id="UP000585363">
    <property type="component" value="Unassembled WGS sequence"/>
</dbReference>
<dbReference type="InterPro" id="IPR012338">
    <property type="entry name" value="Beta-lactam/transpept-like"/>
</dbReference>
<dbReference type="EMBL" id="JAADJU010000003">
    <property type="protein sequence ID" value="NMP26770.1"/>
    <property type="molecule type" value="Genomic_DNA"/>
</dbReference>
<proteinExistence type="predicted"/>
<dbReference type="PANTHER" id="PTHR43283">
    <property type="entry name" value="BETA-LACTAMASE-RELATED"/>
    <property type="match status" value="1"/>
</dbReference>
<dbReference type="PANTHER" id="PTHR43283:SF3">
    <property type="entry name" value="BETA-LACTAMASE FAMILY PROTEIN (AFU_ORTHOLOGUE AFUA_5G07500)"/>
    <property type="match status" value="1"/>
</dbReference>
<dbReference type="SUPFAM" id="SSF56601">
    <property type="entry name" value="beta-lactamase/transpeptidase-like"/>
    <property type="match status" value="1"/>
</dbReference>
<feature type="domain" description="Beta-lactamase-related" evidence="1">
    <location>
        <begin position="24"/>
        <end position="389"/>
    </location>
</feature>
<dbReference type="InterPro" id="IPR001466">
    <property type="entry name" value="Beta-lactam-related"/>
</dbReference>
<evidence type="ECO:0000313" key="3">
    <source>
        <dbReference type="Proteomes" id="UP000585363"/>
    </source>
</evidence>
<evidence type="ECO:0000313" key="2">
    <source>
        <dbReference type="EMBL" id="NMP26770.1"/>
    </source>
</evidence>
<name>A0A848MI52_9GAMM</name>
<sequence>MSSDAIENSKAETEPLSATSFAAVDAVISQALSEKRLVGAVVMICWQGKISYQRAAGWADRESARPMMQDTLFRLASVSKPIVSAAAMVLIQQGRLQLDQPINSLLADFCPRLPNGDAATITLRQLLSHTAGLSYRFLETDPQGPYARAGVSDGMDNAGHSLTENLRRLASVPLLYTPGTAWGYSLAVDVLGAVIEQVCGQPLGKAVKMLITDPLAMHDTDFYTDQPQRLATPYVSDTPQPHILAENEYVSPFEGAVGICYSPQRAYNAAAFPSAGAGMVGSAPDLLHFLETLRQGGGVLISPELIGEMARDQTSGALLPDAPGYGFGLGFSVLRDPIAAASPESAGTWRWGGAYGHSWFVDPQRQLSVVALTNTLYEGMSGAFVTELRDAVYAGIAPGSAL</sequence>
<dbReference type="Gene3D" id="3.40.710.10">
    <property type="entry name" value="DD-peptidase/beta-lactamase superfamily"/>
    <property type="match status" value="1"/>
</dbReference>
<accession>A0A848MI52</accession>
<dbReference type="InterPro" id="IPR050789">
    <property type="entry name" value="Diverse_Enzym_Activities"/>
</dbReference>
<reference evidence="2 3" key="2">
    <citation type="submission" date="2020-06" db="EMBL/GenBank/DDBJ databases">
        <title>Polyphasic characterization of a Rahnella strain isolated from tree sap.</title>
        <authorList>
            <person name="Kim I.S."/>
        </authorList>
    </citation>
    <scope>NUCLEOTIDE SEQUENCE [LARGE SCALE GENOMIC DNA]</scope>
    <source>
        <strain evidence="2 3">SAP-1</strain>
    </source>
</reference>
<keyword evidence="3" id="KW-1185">Reference proteome</keyword>
<organism evidence="2 3">
    <name type="scientific">Rouxiella aceris</name>
    <dbReference type="NCBI Taxonomy" id="2703884"/>
    <lineage>
        <taxon>Bacteria</taxon>
        <taxon>Pseudomonadati</taxon>
        <taxon>Pseudomonadota</taxon>
        <taxon>Gammaproteobacteria</taxon>
        <taxon>Enterobacterales</taxon>
        <taxon>Yersiniaceae</taxon>
        <taxon>Rouxiella</taxon>
    </lineage>
</organism>
<evidence type="ECO:0000259" key="1">
    <source>
        <dbReference type="Pfam" id="PF00144"/>
    </source>
</evidence>
<protein>
    <submittedName>
        <fullName evidence="2">Beta-lactamase family protein</fullName>
    </submittedName>
</protein>
<dbReference type="Pfam" id="PF00144">
    <property type="entry name" value="Beta-lactamase"/>
    <property type="match status" value="1"/>
</dbReference>
<dbReference type="RefSeq" id="WP_169402459.1">
    <property type="nucleotide sequence ID" value="NZ_JAADJU010000003.1"/>
</dbReference>
<comment type="caution">
    <text evidence="2">The sequence shown here is derived from an EMBL/GenBank/DDBJ whole genome shotgun (WGS) entry which is preliminary data.</text>
</comment>
<reference evidence="2 3" key="1">
    <citation type="submission" date="2020-01" db="EMBL/GenBank/DDBJ databases">
        <authorList>
            <person name="Lee S.D."/>
        </authorList>
    </citation>
    <scope>NUCLEOTIDE SEQUENCE [LARGE SCALE GENOMIC DNA]</scope>
    <source>
        <strain evidence="2 3">SAP-1</strain>
    </source>
</reference>
<dbReference type="AlphaFoldDB" id="A0A848MI52"/>